<gene>
    <name evidence="2" type="ORF">AM593_04512</name>
</gene>
<dbReference type="SMR" id="A0A3R5Q6Q5"/>
<feature type="non-terminal residue" evidence="2">
    <location>
        <position position="144"/>
    </location>
</feature>
<evidence type="ECO:0000256" key="1">
    <source>
        <dbReference type="SAM" id="Phobius"/>
    </source>
</evidence>
<evidence type="ECO:0000313" key="2">
    <source>
        <dbReference type="EMBL" id="OPL20696.1"/>
    </source>
</evidence>
<organism evidence="2 3">
    <name type="scientific">Mytilus galloprovincialis</name>
    <name type="common">Mediterranean mussel</name>
    <dbReference type="NCBI Taxonomy" id="29158"/>
    <lineage>
        <taxon>Eukaryota</taxon>
        <taxon>Metazoa</taxon>
        <taxon>Spiralia</taxon>
        <taxon>Lophotrochozoa</taxon>
        <taxon>Mollusca</taxon>
        <taxon>Bivalvia</taxon>
        <taxon>Autobranchia</taxon>
        <taxon>Pteriomorphia</taxon>
        <taxon>Mytilida</taxon>
        <taxon>Mytiloidea</taxon>
        <taxon>Mytilidae</taxon>
        <taxon>Mytilinae</taxon>
        <taxon>Mytilus</taxon>
    </lineage>
</organism>
<dbReference type="Proteomes" id="UP000266721">
    <property type="component" value="Unassembled WGS sequence"/>
</dbReference>
<protein>
    <recommendedName>
        <fullName evidence="4">Ion transport domain-containing protein</fullName>
    </recommendedName>
</protein>
<reference evidence="2 3" key="1">
    <citation type="journal article" date="2016" name="PLoS ONE">
        <title>A First Insight into the Genome of the Filter-Feeder Mussel Mytilus galloprovincialis.</title>
        <authorList>
            <person name="Murgarella M."/>
            <person name="Puiu D."/>
            <person name="Novoa B."/>
            <person name="Figueras A."/>
            <person name="Posada D."/>
            <person name="Canchaya C."/>
        </authorList>
    </citation>
    <scope>NUCLEOTIDE SEQUENCE [LARGE SCALE GENOMIC DNA]</scope>
    <source>
        <tissue evidence="2">Muscle</tissue>
    </source>
</reference>
<dbReference type="PANTHER" id="PTHR13800">
    <property type="entry name" value="TRANSIENT RECEPTOR POTENTIAL CATION CHANNEL, SUBFAMILY M, MEMBER 6"/>
    <property type="match status" value="1"/>
</dbReference>
<name>A0A3R5Q6Q5_MYTGA</name>
<dbReference type="AlphaFoldDB" id="A0A3R5Q6Q5"/>
<sequence>SEPHCTFNRTLYENTDIQRCPEQIGVYITPYLKALYGLIAVILLLNLLIAMYSDTFQNVQQESEFYWSQLQTDFLEEYSIKTIFPIHLQLLIIPAIIIHALLWFCCPYLCGKLYRKCRRDDIYNYMWDEFGEEATLNHRPMFVR</sequence>
<evidence type="ECO:0000313" key="3">
    <source>
        <dbReference type="Proteomes" id="UP000266721"/>
    </source>
</evidence>
<feature type="transmembrane region" description="Helical" evidence="1">
    <location>
        <begin position="34"/>
        <end position="53"/>
    </location>
</feature>
<keyword evidence="1" id="KW-0812">Transmembrane</keyword>
<dbReference type="PANTHER" id="PTHR13800:SF12">
    <property type="entry name" value="TRANSIENT RECEPTOR POTENTIAL CATION CHANNEL SUBFAMILY M MEMBER-LIKE 2"/>
    <property type="match status" value="1"/>
</dbReference>
<dbReference type="GO" id="GO:0005886">
    <property type="term" value="C:plasma membrane"/>
    <property type="evidence" value="ECO:0007669"/>
    <property type="project" value="TreeGrafter"/>
</dbReference>
<feature type="transmembrane region" description="Helical" evidence="1">
    <location>
        <begin position="86"/>
        <end position="110"/>
    </location>
</feature>
<proteinExistence type="predicted"/>
<dbReference type="GO" id="GO:0099604">
    <property type="term" value="F:ligand-gated calcium channel activity"/>
    <property type="evidence" value="ECO:0007669"/>
    <property type="project" value="TreeGrafter"/>
</dbReference>
<dbReference type="InterPro" id="IPR050927">
    <property type="entry name" value="TRPM"/>
</dbReference>
<keyword evidence="1" id="KW-1133">Transmembrane helix</keyword>
<accession>A0A3R5Q6Q5</accession>
<keyword evidence="3" id="KW-1185">Reference proteome</keyword>
<evidence type="ECO:0008006" key="4">
    <source>
        <dbReference type="Google" id="ProtNLM"/>
    </source>
</evidence>
<dbReference type="EMBL" id="KV602172">
    <property type="protein sequence ID" value="OPL20696.1"/>
    <property type="molecule type" value="Genomic_DNA"/>
</dbReference>
<feature type="non-terminal residue" evidence="2">
    <location>
        <position position="1"/>
    </location>
</feature>
<keyword evidence="1" id="KW-0472">Membrane</keyword>